<dbReference type="InterPro" id="IPR015422">
    <property type="entry name" value="PyrdxlP-dep_Trfase_small"/>
</dbReference>
<evidence type="ECO:0000256" key="9">
    <source>
        <dbReference type="ARBA" id="ARBA00048531"/>
    </source>
</evidence>
<evidence type="ECO:0000256" key="1">
    <source>
        <dbReference type="ARBA" id="ARBA00001933"/>
    </source>
</evidence>
<evidence type="ECO:0000256" key="7">
    <source>
        <dbReference type="ARBA" id="ARBA00023239"/>
    </source>
</evidence>
<dbReference type="InterPro" id="IPR015421">
    <property type="entry name" value="PyrdxlP-dep_Trfase_major"/>
</dbReference>
<dbReference type="Proteomes" id="UP001164472">
    <property type="component" value="Chromosome"/>
</dbReference>
<comment type="pathway">
    <text evidence="3">Cofactor biosynthesis; adenosylcobalamin biosynthesis.</text>
</comment>
<dbReference type="CDD" id="cd00609">
    <property type="entry name" value="AAT_like"/>
    <property type="match status" value="1"/>
</dbReference>
<dbReference type="RefSeq" id="WP_251810353.1">
    <property type="nucleotide sequence ID" value="NZ_CP101527.1"/>
</dbReference>
<feature type="domain" description="Aminotransferase class I/classII large" evidence="10">
    <location>
        <begin position="53"/>
        <end position="327"/>
    </location>
</feature>
<dbReference type="GO" id="GO:0009236">
    <property type="term" value="P:cobalamin biosynthetic process"/>
    <property type="evidence" value="ECO:0007669"/>
    <property type="project" value="UniProtKB-KW"/>
</dbReference>
<evidence type="ECO:0000256" key="5">
    <source>
        <dbReference type="ARBA" id="ARBA00022573"/>
    </source>
</evidence>
<reference evidence="11" key="1">
    <citation type="submission" date="2022-07" db="EMBL/GenBank/DDBJ databases">
        <title>Alkalimarinus sp. nov., isolated from gut of a Alitta virens.</title>
        <authorList>
            <person name="Yang A.I."/>
            <person name="Shin N.-R."/>
        </authorList>
    </citation>
    <scope>NUCLEOTIDE SEQUENCE</scope>
    <source>
        <strain evidence="11">FA028</strain>
    </source>
</reference>
<dbReference type="Pfam" id="PF00155">
    <property type="entry name" value="Aminotran_1_2"/>
    <property type="match status" value="1"/>
</dbReference>
<dbReference type="KEGG" id="asem:NNL22_18185"/>
<dbReference type="SUPFAM" id="SSF53383">
    <property type="entry name" value="PLP-dependent transferases"/>
    <property type="match status" value="1"/>
</dbReference>
<dbReference type="GO" id="GO:0030170">
    <property type="term" value="F:pyridoxal phosphate binding"/>
    <property type="evidence" value="ECO:0007669"/>
    <property type="project" value="InterPro"/>
</dbReference>
<dbReference type="EC" id="4.1.1.81" evidence="4"/>
<evidence type="ECO:0000256" key="4">
    <source>
        <dbReference type="ARBA" id="ARBA00012285"/>
    </source>
</evidence>
<sequence>MLAHGGNLSAAAKDFGIPEADWLDLSTGLNPVAWQLNSPIPTEYLTRLPYPDSQLQEAATRYFSTTNILPIAGSQAAIQMLPQIIKSSTVAVPSVGYEEHRYHWHKNGHTLQAYNPYQDDLITIAQQSQPSVILVINPNNPTAHLHSRETLLKLLNIVESYGGLLIVDEAFIDTQPENSLSTTESESLIILRSIGKFFGLPGIRTGFVIACQHWLDKIESALGPWTLSGPSQWIATQCLNDKAWQQQAMKSLKGQATEQAAMLSNELERFGIGAGNSTDYFISFTMTKNIAEQMKVHFGKQGILVRSIELDTQRSLLRFGLCANPDAVAKVQRAASSLLLT</sequence>
<keyword evidence="5" id="KW-0169">Cobalamin biosynthesis</keyword>
<dbReference type="GO" id="GO:0048472">
    <property type="term" value="F:threonine-phosphate decarboxylase activity"/>
    <property type="evidence" value="ECO:0007669"/>
    <property type="project" value="UniProtKB-EC"/>
</dbReference>
<evidence type="ECO:0000256" key="6">
    <source>
        <dbReference type="ARBA" id="ARBA00022898"/>
    </source>
</evidence>
<dbReference type="Gene3D" id="3.40.640.10">
    <property type="entry name" value="Type I PLP-dependent aspartate aminotransferase-like (Major domain)"/>
    <property type="match status" value="1"/>
</dbReference>
<dbReference type="Gene3D" id="3.90.1150.10">
    <property type="entry name" value="Aspartate Aminotransferase, domain 1"/>
    <property type="match status" value="1"/>
</dbReference>
<dbReference type="InterPro" id="IPR005860">
    <property type="entry name" value="CobD"/>
</dbReference>
<dbReference type="PANTHER" id="PTHR42885:SF1">
    <property type="entry name" value="THREONINE-PHOSPHATE DECARBOXYLASE"/>
    <property type="match status" value="1"/>
</dbReference>
<evidence type="ECO:0000259" key="10">
    <source>
        <dbReference type="Pfam" id="PF00155"/>
    </source>
</evidence>
<proteinExistence type="predicted"/>
<protein>
    <recommendedName>
        <fullName evidence="4">threonine-phosphate decarboxylase</fullName>
        <ecNumber evidence="4">4.1.1.81</ecNumber>
    </recommendedName>
    <alternativeName>
        <fullName evidence="8">L-threonine-O-3-phosphate decarboxylase</fullName>
    </alternativeName>
</protein>
<comment type="cofactor">
    <cofactor evidence="1">
        <name>pyridoxal 5'-phosphate</name>
        <dbReference type="ChEBI" id="CHEBI:597326"/>
    </cofactor>
</comment>
<name>A0A9E8HL93_9ALTE</name>
<keyword evidence="12" id="KW-1185">Reference proteome</keyword>
<accession>A0A9E8HL93</accession>
<dbReference type="NCBIfam" id="TIGR01140">
    <property type="entry name" value="L_thr_O3P_dcar"/>
    <property type="match status" value="1"/>
</dbReference>
<evidence type="ECO:0000256" key="8">
    <source>
        <dbReference type="ARBA" id="ARBA00029996"/>
    </source>
</evidence>
<evidence type="ECO:0000313" key="12">
    <source>
        <dbReference type="Proteomes" id="UP001164472"/>
    </source>
</evidence>
<dbReference type="PANTHER" id="PTHR42885">
    <property type="entry name" value="HISTIDINOL-PHOSPHATE AMINOTRANSFERASE-RELATED"/>
    <property type="match status" value="1"/>
</dbReference>
<keyword evidence="7 11" id="KW-0456">Lyase</keyword>
<gene>
    <name evidence="11" type="primary">cobD</name>
    <name evidence="11" type="ORF">NNL22_18185</name>
</gene>
<dbReference type="AlphaFoldDB" id="A0A9E8HL93"/>
<comment type="function">
    <text evidence="2">Decarboxylates L-threonine-O-3-phosphate to yield (R)-1-amino-2-propanol O-2-phosphate, the precursor for the linkage between the nucleotide loop and the corrin ring in cobalamin.</text>
</comment>
<comment type="catalytic activity">
    <reaction evidence="9">
        <text>O-phospho-L-threonine + H(+) = (R)-1-aminopropan-2-yl phosphate + CO2</text>
        <dbReference type="Rhea" id="RHEA:11492"/>
        <dbReference type="ChEBI" id="CHEBI:15378"/>
        <dbReference type="ChEBI" id="CHEBI:16526"/>
        <dbReference type="ChEBI" id="CHEBI:58563"/>
        <dbReference type="ChEBI" id="CHEBI:58675"/>
        <dbReference type="EC" id="4.1.1.81"/>
    </reaction>
</comment>
<dbReference type="EMBL" id="CP101527">
    <property type="protein sequence ID" value="UZW74926.1"/>
    <property type="molecule type" value="Genomic_DNA"/>
</dbReference>
<evidence type="ECO:0000256" key="3">
    <source>
        <dbReference type="ARBA" id="ARBA00004953"/>
    </source>
</evidence>
<organism evidence="11 12">
    <name type="scientific">Alkalimarinus sediminis</name>
    <dbReference type="NCBI Taxonomy" id="1632866"/>
    <lineage>
        <taxon>Bacteria</taxon>
        <taxon>Pseudomonadati</taxon>
        <taxon>Pseudomonadota</taxon>
        <taxon>Gammaproteobacteria</taxon>
        <taxon>Alteromonadales</taxon>
        <taxon>Alteromonadaceae</taxon>
        <taxon>Alkalimarinus</taxon>
    </lineage>
</organism>
<dbReference type="InterPro" id="IPR004839">
    <property type="entry name" value="Aminotransferase_I/II_large"/>
</dbReference>
<evidence type="ECO:0000313" key="11">
    <source>
        <dbReference type="EMBL" id="UZW74926.1"/>
    </source>
</evidence>
<keyword evidence="6" id="KW-0663">Pyridoxal phosphate</keyword>
<evidence type="ECO:0000256" key="2">
    <source>
        <dbReference type="ARBA" id="ARBA00003444"/>
    </source>
</evidence>
<dbReference type="InterPro" id="IPR015424">
    <property type="entry name" value="PyrdxlP-dep_Trfase"/>
</dbReference>